<dbReference type="GO" id="GO:0008270">
    <property type="term" value="F:zinc ion binding"/>
    <property type="evidence" value="ECO:0007669"/>
    <property type="project" value="UniProtKB-KW"/>
</dbReference>
<feature type="region of interest" description="Disordered" evidence="6">
    <location>
        <begin position="1396"/>
        <end position="1422"/>
    </location>
</feature>
<evidence type="ECO:0000256" key="6">
    <source>
        <dbReference type="SAM" id="MobiDB-lite"/>
    </source>
</evidence>
<dbReference type="SMART" id="SM00355">
    <property type="entry name" value="ZnF_C2H2"/>
    <property type="match status" value="3"/>
</dbReference>
<reference evidence="9" key="1">
    <citation type="submission" date="2021-10" db="EMBL/GenBank/DDBJ databases">
        <authorList>
            <person name="Piombo E."/>
        </authorList>
    </citation>
    <scope>NUCLEOTIDE SEQUENCE</scope>
</reference>
<evidence type="ECO:0008006" key="11">
    <source>
        <dbReference type="Google" id="ProtNLM"/>
    </source>
</evidence>
<keyword evidence="10" id="KW-1185">Reference proteome</keyword>
<dbReference type="SUPFAM" id="SSF57667">
    <property type="entry name" value="beta-beta-alpha zinc fingers"/>
    <property type="match status" value="1"/>
</dbReference>
<comment type="caution">
    <text evidence="9">The sequence shown here is derived from an EMBL/GenBank/DDBJ whole genome shotgun (WGS) entry which is preliminary data.</text>
</comment>
<evidence type="ECO:0000313" key="10">
    <source>
        <dbReference type="Proteomes" id="UP000696573"/>
    </source>
</evidence>
<dbReference type="PANTHER" id="PTHR46082">
    <property type="entry name" value="ATP/GTP-BINDING PROTEIN-RELATED"/>
    <property type="match status" value="1"/>
</dbReference>
<dbReference type="InterPro" id="IPR053137">
    <property type="entry name" value="NLR-like"/>
</dbReference>
<name>A0A9N9VXA0_9HYPO</name>
<dbReference type="GO" id="GO:0003824">
    <property type="term" value="F:catalytic activity"/>
    <property type="evidence" value="ECO:0007669"/>
    <property type="project" value="InterPro"/>
</dbReference>
<dbReference type="InterPro" id="IPR036864">
    <property type="entry name" value="Zn2-C6_fun-type_DNA-bd_sf"/>
</dbReference>
<keyword evidence="1" id="KW-0479">Metal-binding</keyword>
<dbReference type="InterPro" id="IPR013087">
    <property type="entry name" value="Znf_C2H2_type"/>
</dbReference>
<feature type="domain" description="C2H2-type" evidence="8">
    <location>
        <begin position="94"/>
        <end position="121"/>
    </location>
</feature>
<keyword evidence="2 5" id="KW-0863">Zinc-finger</keyword>
<protein>
    <recommendedName>
        <fullName evidence="11">Nucleoside phosphorylase domain-containing protein</fullName>
    </recommendedName>
</protein>
<evidence type="ECO:0000259" key="8">
    <source>
        <dbReference type="PROSITE" id="PS50157"/>
    </source>
</evidence>
<dbReference type="EMBL" id="CABFNQ020000758">
    <property type="protein sequence ID" value="CAH0036425.1"/>
    <property type="molecule type" value="Genomic_DNA"/>
</dbReference>
<evidence type="ECO:0000313" key="9">
    <source>
        <dbReference type="EMBL" id="CAH0036425.1"/>
    </source>
</evidence>
<evidence type="ECO:0000259" key="7">
    <source>
        <dbReference type="PROSITE" id="PS50048"/>
    </source>
</evidence>
<dbReference type="Gene3D" id="3.40.50.1580">
    <property type="entry name" value="Nucleoside phosphorylase domain"/>
    <property type="match status" value="1"/>
</dbReference>
<organism evidence="9 10">
    <name type="scientific">Clonostachys rhizophaga</name>
    <dbReference type="NCBI Taxonomy" id="160324"/>
    <lineage>
        <taxon>Eukaryota</taxon>
        <taxon>Fungi</taxon>
        <taxon>Dikarya</taxon>
        <taxon>Ascomycota</taxon>
        <taxon>Pezizomycotina</taxon>
        <taxon>Sordariomycetes</taxon>
        <taxon>Hypocreomycetidae</taxon>
        <taxon>Hypocreales</taxon>
        <taxon>Bionectriaceae</taxon>
        <taxon>Clonostachys</taxon>
    </lineage>
</organism>
<accession>A0A9N9VXA0</accession>
<dbReference type="Gene3D" id="3.30.160.60">
    <property type="entry name" value="Classic Zinc Finger"/>
    <property type="match status" value="1"/>
</dbReference>
<keyword evidence="4" id="KW-0539">Nucleus</keyword>
<dbReference type="InterPro" id="IPR035994">
    <property type="entry name" value="Nucleoside_phosphorylase_sf"/>
</dbReference>
<evidence type="ECO:0000256" key="5">
    <source>
        <dbReference type="PROSITE-ProRule" id="PRU00042"/>
    </source>
</evidence>
<dbReference type="GO" id="GO:0000981">
    <property type="term" value="F:DNA-binding transcription factor activity, RNA polymerase II-specific"/>
    <property type="evidence" value="ECO:0007669"/>
    <property type="project" value="InterPro"/>
</dbReference>
<dbReference type="Proteomes" id="UP000696573">
    <property type="component" value="Unassembled WGS sequence"/>
</dbReference>
<evidence type="ECO:0000256" key="1">
    <source>
        <dbReference type="ARBA" id="ARBA00022723"/>
    </source>
</evidence>
<dbReference type="InterPro" id="IPR001138">
    <property type="entry name" value="Zn2Cys6_DnaBD"/>
</dbReference>
<evidence type="ECO:0000256" key="3">
    <source>
        <dbReference type="ARBA" id="ARBA00022833"/>
    </source>
</evidence>
<feature type="domain" description="Zn(2)-C6 fungal-type" evidence="7">
    <location>
        <begin position="137"/>
        <end position="164"/>
    </location>
</feature>
<dbReference type="PROSITE" id="PS00028">
    <property type="entry name" value="ZINC_FINGER_C2H2_1"/>
    <property type="match status" value="2"/>
</dbReference>
<dbReference type="InterPro" id="IPR036236">
    <property type="entry name" value="Znf_C2H2_sf"/>
</dbReference>
<feature type="region of interest" description="Disordered" evidence="6">
    <location>
        <begin position="1"/>
        <end position="32"/>
    </location>
</feature>
<dbReference type="PROSITE" id="PS50048">
    <property type="entry name" value="ZN2_CY6_FUNGAL_2"/>
    <property type="match status" value="1"/>
</dbReference>
<dbReference type="CDD" id="cd00067">
    <property type="entry name" value="GAL4"/>
    <property type="match status" value="1"/>
</dbReference>
<sequence length="1537" mass="172739">MEDFGYPKTHWAIGHGEQKGDRTPNEKTSTPVVINHGTRTTSEREPIISDQSYSRITGRVIRNVGYTCQYCAKTFTRVEHLRRHMLTHTADPSFVCDLCQKPFWRKDLMERHIERHTMERHTMERYIEFRDKRVSHACLSCVKARVKCDGNKPCKRCISIKVDCMPAPLPLTVAAHSVDLAGKSLSATPNVVGDHDLDHDLGLDGEKSLAREYDIPDHSGYGSIAYGMIQEPNRTVSGANAALNSQDVQLQPRLDQLVDGDRMPSMSECNDLLTCHSDETAIPAQRIEDYALDFAEELFKTIMECDLDQSRLQGSFSTISNLLRDFSIKIGCEGTPQVYRDVMFFTHKYRGHICKCLYHLCSKSDWSESRHEDFTSEKMPLRERLGSWFEGLPGDTSEYLHFRDLKIVDDIDNSDVSSTSEPGWLDEAKETNKEVYTGFFREFVLNSSACRWLLPRLQLEIACAQGQSQAMHNIKRTITSRLKEGLKISKRMCQPSRSVLFIMQWDLKGFLQEQELGICSHEAIANIITLTGADDLIQALTTKEYMKQTWPLTGLQVLGVVQDAYKTGLKSSVTLYDGTEINALFRQTLFEDQELVVSANGSSPSLAEVGEQLAWLAAALRSAPNRDWKQDVYCTPFIYNEEMPSDSVICKIGFDFQNIDKRSYPANGHCWHKLFTSPIVVGGYPIPSRPEACKGVEIPLNIMALLAGTNQINIFNGKTVIKGFSTLIYPTKKTADTIYWHLTGTNNEDRISYLSETPGHVGFIEKRELESRRCVLGWCSDAEFYAGSAYANYLIESAYLGTPDAGCPLADLTLVPSIPVADCSAFVCKRDSDVSLQLGRKGYIKRLKWLDKKFVLLWDEGDRRGWLMKGTTALLHLVRSSLQYDSVDKFRSEFLFRKEDLEEAELVDPQAAVKVLLSKRNRALKLYEEEDESFKDRVDHCFGILERLIDYQEDAGERGSRDSKEQARQYLSGWDFHELATKNDTRLFSRMTILESPGKSWVDFIKSIQAITLFGRGFGTLIKPSTSTTICNNWREVPKDRFYISAATSDLKDITNVSYTKDGHTRIGLHNIWHTETTAFDYTPCSLLRGHDCHEPVQSLLPLSMSSAVSPGGKKLMLSDSGAVIFGHHSKLGWVWDDFGPPRQGDLHPYDSTLVDSPLPTDSGYVSSQKSSIQEFDSKFSLPPLNGAMNTAVAESPAPVEQYPREVYTVGILCALDIELLAIRALLDETHDDTDRATGDDYAYALGRMGKHKVVATCLPDGEYGTNPAAECATNMKRSFSNIRFCLLVGIGGGVPSDANDIRLGDVVVSLPKGDLPGVIQYDRGKENGDAMLERTGALQGPPRALRALINYLKSTPGGSSDMLLTYVENIIASESVGSKKRFSHPGEELDILFESRPEGDNNSQPSHQVKHREPRPTNSPVVHYGTIASGNKVIKNARFRDEWGQKYGVLCFEMEAAGVMNILPTLVIRGICDYCDAQKNKVWQEYAAATAAAYTRHLLFHLPYHEPDNRILWKRMNSDLFDAQTEERPKKFTKIP</sequence>
<dbReference type="FunFam" id="3.30.160.60:FF:000065">
    <property type="entry name" value="B-cell CLL/lymphoma 6, member B"/>
    <property type="match status" value="1"/>
</dbReference>
<dbReference type="PROSITE" id="PS50157">
    <property type="entry name" value="ZINC_FINGER_C2H2_2"/>
    <property type="match status" value="2"/>
</dbReference>
<dbReference type="SUPFAM" id="SSF57701">
    <property type="entry name" value="Zn2/Cys6 DNA-binding domain"/>
    <property type="match status" value="1"/>
</dbReference>
<dbReference type="OrthoDB" id="1577640at2759"/>
<evidence type="ECO:0000256" key="2">
    <source>
        <dbReference type="ARBA" id="ARBA00022771"/>
    </source>
</evidence>
<gene>
    <name evidence="9" type="ORF">CRHIZ90672A_00010433</name>
</gene>
<dbReference type="PANTHER" id="PTHR46082:SF11">
    <property type="entry name" value="AAA+ ATPASE DOMAIN-CONTAINING PROTEIN-RELATED"/>
    <property type="match status" value="1"/>
</dbReference>
<evidence type="ECO:0000256" key="4">
    <source>
        <dbReference type="ARBA" id="ARBA00023242"/>
    </source>
</evidence>
<dbReference type="SMART" id="SM00066">
    <property type="entry name" value="GAL4"/>
    <property type="match status" value="1"/>
</dbReference>
<dbReference type="SUPFAM" id="SSF53167">
    <property type="entry name" value="Purine and uridine phosphorylases"/>
    <property type="match status" value="1"/>
</dbReference>
<feature type="compositionally biased region" description="Basic and acidic residues" evidence="6">
    <location>
        <begin position="16"/>
        <end position="25"/>
    </location>
</feature>
<feature type="domain" description="C2H2-type" evidence="8">
    <location>
        <begin position="66"/>
        <end position="93"/>
    </location>
</feature>
<dbReference type="GO" id="GO:0009116">
    <property type="term" value="P:nucleoside metabolic process"/>
    <property type="evidence" value="ECO:0007669"/>
    <property type="project" value="InterPro"/>
</dbReference>
<keyword evidence="3" id="KW-0862">Zinc</keyword>
<dbReference type="Gene3D" id="4.10.240.10">
    <property type="entry name" value="Zn(2)-C6 fungal-type DNA-binding domain"/>
    <property type="match status" value="1"/>
</dbReference>
<dbReference type="Pfam" id="PF00172">
    <property type="entry name" value="Zn_clus"/>
    <property type="match status" value="1"/>
</dbReference>
<proteinExistence type="predicted"/>